<organism evidence="12 13">
    <name type="scientific">Candidatus Vogelbacteria bacterium RIFOXYD1_FULL_51_18</name>
    <dbReference type="NCBI Taxonomy" id="1802440"/>
    <lineage>
        <taxon>Bacteria</taxon>
        <taxon>Candidatus Vogeliibacteriota</taxon>
    </lineage>
</organism>
<feature type="domain" description="tRNA-specific 2-thiouridylase MnmA-like central" evidence="11">
    <location>
        <begin position="192"/>
        <end position="258"/>
    </location>
</feature>
<feature type="binding site" evidence="9">
    <location>
        <position position="116"/>
    </location>
    <ligand>
        <name>ATP</name>
        <dbReference type="ChEBI" id="CHEBI:30616"/>
    </ligand>
</feature>
<dbReference type="EMBL" id="MHTL01000001">
    <property type="protein sequence ID" value="OHA61545.1"/>
    <property type="molecule type" value="Genomic_DNA"/>
</dbReference>
<dbReference type="NCBIfam" id="NF001138">
    <property type="entry name" value="PRK00143.1"/>
    <property type="match status" value="1"/>
</dbReference>
<comment type="caution">
    <text evidence="12">The sequence shown here is derived from an EMBL/GenBank/DDBJ whole genome shotgun (WGS) entry which is preliminary data.</text>
</comment>
<dbReference type="Pfam" id="PF03054">
    <property type="entry name" value="tRNA_Me_trans"/>
    <property type="match status" value="1"/>
</dbReference>
<dbReference type="NCBIfam" id="TIGR00420">
    <property type="entry name" value="trmU"/>
    <property type="match status" value="1"/>
</dbReference>
<dbReference type="PANTHER" id="PTHR11933:SF5">
    <property type="entry name" value="MITOCHONDRIAL TRNA-SPECIFIC 2-THIOURIDYLASE 1"/>
    <property type="match status" value="1"/>
</dbReference>
<protein>
    <recommendedName>
        <fullName evidence="9">tRNA-specific 2-thiouridylase MnmA</fullName>
        <ecNumber evidence="9">2.8.1.13</ecNumber>
    </recommendedName>
</protein>
<feature type="domain" description="tRNA-specific 2-thiouridylase MnmA-like C-terminal" evidence="10">
    <location>
        <begin position="269"/>
        <end position="341"/>
    </location>
</feature>
<keyword evidence="7" id="KW-1015">Disulfide bond</keyword>
<dbReference type="InterPro" id="IPR014729">
    <property type="entry name" value="Rossmann-like_a/b/a_fold"/>
</dbReference>
<name>A0A1G2QLN2_9BACT</name>
<dbReference type="GO" id="GO:0005737">
    <property type="term" value="C:cytoplasm"/>
    <property type="evidence" value="ECO:0007669"/>
    <property type="project" value="UniProtKB-SubCell"/>
</dbReference>
<feature type="site" description="Interaction with tRNA" evidence="9">
    <location>
        <position position="117"/>
    </location>
</feature>
<comment type="similarity">
    <text evidence="9">Belongs to the MnmA/TRMU family.</text>
</comment>
<evidence type="ECO:0000256" key="8">
    <source>
        <dbReference type="ARBA" id="ARBA00051542"/>
    </source>
</evidence>
<sequence length="342" mass="37954">MPKVYVGMSGGVDSSVAAALLKGKGYDIIGVFIRAYNLCDWQEERRCALRAAAHLGIPLETLDLSREYECEVVERMLREYKRGRTPNPDIWCNRAIKFGALWDYARAQGAQYIATGHYAENCDGELLMSADAEKDQTYFLWTLTRDDLAHVLFPVGAMTKQEVREKARELGLPNAQKKDSQGVCFIGEMDVKDFLASRIAVEEGRVLDERGRVVGTHPGALLFTLGERRGFTVTEKSPHDEPFYVITKDMSANTITVSPTPLMSRGAAKEINLEETSWVNAPPEIGKTYYARLRHRALLISSNVRHRVSDTLLTFSEPVLAAPGQSCVLYDGSVCLGGGIIT</sequence>
<evidence type="ECO:0000256" key="6">
    <source>
        <dbReference type="ARBA" id="ARBA00022884"/>
    </source>
</evidence>
<keyword evidence="3 9" id="KW-0819">tRNA processing</keyword>
<dbReference type="InterPro" id="IPR023382">
    <property type="entry name" value="MnmA-like_central_sf"/>
</dbReference>
<evidence type="ECO:0000256" key="5">
    <source>
        <dbReference type="ARBA" id="ARBA00022840"/>
    </source>
</evidence>
<proteinExistence type="inferred from homology"/>
<dbReference type="Gene3D" id="3.40.50.620">
    <property type="entry name" value="HUPs"/>
    <property type="match status" value="1"/>
</dbReference>
<evidence type="ECO:0000313" key="13">
    <source>
        <dbReference type="Proteomes" id="UP000177090"/>
    </source>
</evidence>
<dbReference type="Pfam" id="PF20258">
    <property type="entry name" value="tRNA_Me_trans_C"/>
    <property type="match status" value="1"/>
</dbReference>
<dbReference type="GO" id="GO:0000049">
    <property type="term" value="F:tRNA binding"/>
    <property type="evidence" value="ECO:0007669"/>
    <property type="project" value="UniProtKB-KW"/>
</dbReference>
<keyword evidence="9" id="KW-0963">Cytoplasm</keyword>
<dbReference type="Pfam" id="PF20259">
    <property type="entry name" value="tRNA_Me_trans_M"/>
    <property type="match status" value="1"/>
</dbReference>
<feature type="region of interest" description="Interaction with target base in tRNA" evidence="9">
    <location>
        <begin position="87"/>
        <end position="89"/>
    </location>
</feature>
<dbReference type="Gene3D" id="2.40.30.10">
    <property type="entry name" value="Translation factors"/>
    <property type="match status" value="1"/>
</dbReference>
<evidence type="ECO:0000256" key="3">
    <source>
        <dbReference type="ARBA" id="ARBA00022694"/>
    </source>
</evidence>
<evidence type="ECO:0000259" key="10">
    <source>
        <dbReference type="Pfam" id="PF20258"/>
    </source>
</evidence>
<comment type="caution">
    <text evidence="9">Lacks conserved residue(s) required for the propagation of feature annotation.</text>
</comment>
<dbReference type="STRING" id="1802440.A2569_03480"/>
<feature type="active site" description="Cysteine persulfide intermediate" evidence="9">
    <location>
        <position position="184"/>
    </location>
</feature>
<reference evidence="12 13" key="1">
    <citation type="journal article" date="2016" name="Nat. Commun.">
        <title>Thousands of microbial genomes shed light on interconnected biogeochemical processes in an aquifer system.</title>
        <authorList>
            <person name="Anantharaman K."/>
            <person name="Brown C.T."/>
            <person name="Hug L.A."/>
            <person name="Sharon I."/>
            <person name="Castelle C.J."/>
            <person name="Probst A.J."/>
            <person name="Thomas B.C."/>
            <person name="Singh A."/>
            <person name="Wilkins M.J."/>
            <person name="Karaoz U."/>
            <person name="Brodie E.L."/>
            <person name="Williams K.H."/>
            <person name="Hubbard S.S."/>
            <person name="Banfield J.F."/>
        </authorList>
    </citation>
    <scope>NUCLEOTIDE SEQUENCE [LARGE SCALE GENOMIC DNA]</scope>
</reference>
<evidence type="ECO:0000256" key="4">
    <source>
        <dbReference type="ARBA" id="ARBA00022741"/>
    </source>
</evidence>
<evidence type="ECO:0000256" key="1">
    <source>
        <dbReference type="ARBA" id="ARBA00022555"/>
    </source>
</evidence>
<keyword evidence="5 9" id="KW-0067">ATP-binding</keyword>
<comment type="subcellular location">
    <subcellularLocation>
        <location evidence="9">Cytoplasm</location>
    </subcellularLocation>
</comment>
<gene>
    <name evidence="9" type="primary">mnmA</name>
    <name evidence="12" type="ORF">A2569_03480</name>
</gene>
<dbReference type="GO" id="GO:0005524">
    <property type="term" value="F:ATP binding"/>
    <property type="evidence" value="ECO:0007669"/>
    <property type="project" value="UniProtKB-KW"/>
</dbReference>
<evidence type="ECO:0000313" key="12">
    <source>
        <dbReference type="EMBL" id="OHA61545.1"/>
    </source>
</evidence>
<dbReference type="PANTHER" id="PTHR11933">
    <property type="entry name" value="TRNA 5-METHYLAMINOMETHYL-2-THIOURIDYLATE -METHYLTRANSFERASE"/>
    <property type="match status" value="1"/>
</dbReference>
<dbReference type="InterPro" id="IPR046885">
    <property type="entry name" value="MnmA-like_C"/>
</dbReference>
<feature type="region of interest" description="Interaction with tRNA" evidence="9">
    <location>
        <begin position="134"/>
        <end position="136"/>
    </location>
</feature>
<dbReference type="Proteomes" id="UP000177090">
    <property type="component" value="Unassembled WGS sequence"/>
</dbReference>
<feature type="active site" description="Nucleophile" evidence="9">
    <location>
        <position position="92"/>
    </location>
</feature>
<dbReference type="EC" id="2.8.1.13" evidence="9"/>
<dbReference type="InterPro" id="IPR004506">
    <property type="entry name" value="MnmA-like"/>
</dbReference>
<keyword evidence="1 9" id="KW-0820">tRNA-binding</keyword>
<keyword evidence="4 9" id="KW-0547">Nucleotide-binding</keyword>
<evidence type="ECO:0000256" key="7">
    <source>
        <dbReference type="ARBA" id="ARBA00023157"/>
    </source>
</evidence>
<dbReference type="Gene3D" id="2.30.30.280">
    <property type="entry name" value="Adenine nucleotide alpha hydrolases-like domains"/>
    <property type="match status" value="1"/>
</dbReference>
<dbReference type="CDD" id="cd01998">
    <property type="entry name" value="MnmA_TRMU-like"/>
    <property type="match status" value="1"/>
</dbReference>
<feature type="binding site" evidence="9">
    <location>
        <position position="33"/>
    </location>
    <ligand>
        <name>ATP</name>
        <dbReference type="ChEBI" id="CHEBI:30616"/>
    </ligand>
</feature>
<evidence type="ECO:0000259" key="11">
    <source>
        <dbReference type="Pfam" id="PF20259"/>
    </source>
</evidence>
<dbReference type="InterPro" id="IPR046884">
    <property type="entry name" value="MnmA-like_central"/>
</dbReference>
<keyword evidence="2 9" id="KW-0808">Transferase</keyword>
<comment type="catalytic activity">
    <reaction evidence="8 9">
        <text>S-sulfanyl-L-cysteinyl-[protein] + uridine(34) in tRNA + AH2 + ATP = 2-thiouridine(34) in tRNA + L-cysteinyl-[protein] + A + AMP + diphosphate + H(+)</text>
        <dbReference type="Rhea" id="RHEA:47032"/>
        <dbReference type="Rhea" id="RHEA-COMP:10131"/>
        <dbReference type="Rhea" id="RHEA-COMP:11726"/>
        <dbReference type="Rhea" id="RHEA-COMP:11727"/>
        <dbReference type="Rhea" id="RHEA-COMP:11728"/>
        <dbReference type="ChEBI" id="CHEBI:13193"/>
        <dbReference type="ChEBI" id="CHEBI:15378"/>
        <dbReference type="ChEBI" id="CHEBI:17499"/>
        <dbReference type="ChEBI" id="CHEBI:29950"/>
        <dbReference type="ChEBI" id="CHEBI:30616"/>
        <dbReference type="ChEBI" id="CHEBI:33019"/>
        <dbReference type="ChEBI" id="CHEBI:61963"/>
        <dbReference type="ChEBI" id="CHEBI:65315"/>
        <dbReference type="ChEBI" id="CHEBI:87170"/>
        <dbReference type="ChEBI" id="CHEBI:456215"/>
        <dbReference type="EC" id="2.8.1.13"/>
    </reaction>
</comment>
<dbReference type="SUPFAM" id="SSF52402">
    <property type="entry name" value="Adenine nucleotide alpha hydrolases-like"/>
    <property type="match status" value="1"/>
</dbReference>
<dbReference type="GO" id="GO:0103016">
    <property type="term" value="F:tRNA-uridine 2-sulfurtransferase activity"/>
    <property type="evidence" value="ECO:0007669"/>
    <property type="project" value="UniProtKB-EC"/>
</dbReference>
<feature type="binding site" evidence="9">
    <location>
        <begin position="7"/>
        <end position="14"/>
    </location>
    <ligand>
        <name>ATP</name>
        <dbReference type="ChEBI" id="CHEBI:30616"/>
    </ligand>
</feature>
<dbReference type="HAMAP" id="MF_00144">
    <property type="entry name" value="tRNA_thiouridyl_MnmA"/>
    <property type="match status" value="1"/>
</dbReference>
<evidence type="ECO:0000256" key="9">
    <source>
        <dbReference type="HAMAP-Rule" id="MF_00144"/>
    </source>
</evidence>
<dbReference type="GO" id="GO:0002143">
    <property type="term" value="P:tRNA wobble position uridine thiolation"/>
    <property type="evidence" value="ECO:0007669"/>
    <property type="project" value="TreeGrafter"/>
</dbReference>
<evidence type="ECO:0000256" key="2">
    <source>
        <dbReference type="ARBA" id="ARBA00022679"/>
    </source>
</evidence>
<feature type="site" description="Interaction with tRNA" evidence="9">
    <location>
        <position position="325"/>
    </location>
</feature>
<comment type="function">
    <text evidence="9">Catalyzes the 2-thiolation of uridine at the wobble position (U34) of tRNA, leading to the formation of s(2)U34.</text>
</comment>
<keyword evidence="6 9" id="KW-0694">RNA-binding</keyword>
<dbReference type="AlphaFoldDB" id="A0A1G2QLN2"/>
<accession>A0A1G2QLN2</accession>